<sequence length="87" mass="9878">MEVTPVFLVRFQDGQKKRRIEFVVSQSTQTDFNRTADQLLKDNSVTLHVRTILAMLLDSKKDFDSSVTCNGQLTEEIGEMTKKIKGA</sequence>
<evidence type="ECO:0000313" key="3">
    <source>
        <dbReference type="WBParaSite" id="HPBE_0000263901-mRNA-1"/>
    </source>
</evidence>
<evidence type="ECO:0000313" key="1">
    <source>
        <dbReference type="EMBL" id="VDO26946.1"/>
    </source>
</evidence>
<keyword evidence="2" id="KW-1185">Reference proteome</keyword>
<accession>A0A183F8Z7</accession>
<reference evidence="1 2" key="1">
    <citation type="submission" date="2018-11" db="EMBL/GenBank/DDBJ databases">
        <authorList>
            <consortium name="Pathogen Informatics"/>
        </authorList>
    </citation>
    <scope>NUCLEOTIDE SEQUENCE [LARGE SCALE GENOMIC DNA]</scope>
</reference>
<reference evidence="3" key="2">
    <citation type="submission" date="2019-09" db="UniProtKB">
        <authorList>
            <consortium name="WormBaseParasite"/>
        </authorList>
    </citation>
    <scope>IDENTIFICATION</scope>
</reference>
<proteinExistence type="predicted"/>
<accession>A0A3P7TY74</accession>
<gene>
    <name evidence="1" type="ORF">HPBE_LOCUS2641</name>
</gene>
<evidence type="ECO:0000313" key="2">
    <source>
        <dbReference type="Proteomes" id="UP000050761"/>
    </source>
</evidence>
<organism evidence="2 3">
    <name type="scientific">Heligmosomoides polygyrus</name>
    <name type="common">Parasitic roundworm</name>
    <dbReference type="NCBI Taxonomy" id="6339"/>
    <lineage>
        <taxon>Eukaryota</taxon>
        <taxon>Metazoa</taxon>
        <taxon>Ecdysozoa</taxon>
        <taxon>Nematoda</taxon>
        <taxon>Chromadorea</taxon>
        <taxon>Rhabditida</taxon>
        <taxon>Rhabditina</taxon>
        <taxon>Rhabditomorpha</taxon>
        <taxon>Strongyloidea</taxon>
        <taxon>Heligmosomidae</taxon>
        <taxon>Heligmosomoides</taxon>
    </lineage>
</organism>
<name>A0A183F8Z7_HELPZ</name>
<dbReference type="WBParaSite" id="HPBE_0000263901-mRNA-1">
    <property type="protein sequence ID" value="HPBE_0000263901-mRNA-1"/>
    <property type="gene ID" value="HPBE_0000263901"/>
</dbReference>
<dbReference type="AlphaFoldDB" id="A0A183F8Z7"/>
<dbReference type="Proteomes" id="UP000050761">
    <property type="component" value="Unassembled WGS sequence"/>
</dbReference>
<dbReference type="OrthoDB" id="5903677at2759"/>
<dbReference type="EMBL" id="UZAH01004398">
    <property type="protein sequence ID" value="VDO26946.1"/>
    <property type="molecule type" value="Genomic_DNA"/>
</dbReference>
<protein>
    <submittedName>
        <fullName evidence="3">CopG family transcriptional regulator</fullName>
    </submittedName>
</protein>